<keyword evidence="1" id="KW-1133">Transmembrane helix</keyword>
<keyword evidence="1" id="KW-0812">Transmembrane</keyword>
<evidence type="ECO:0000259" key="2">
    <source>
        <dbReference type="SMART" id="SM00642"/>
    </source>
</evidence>
<dbReference type="SUPFAM" id="SSF51445">
    <property type="entry name" value="(Trans)glycosidases"/>
    <property type="match status" value="1"/>
</dbReference>
<dbReference type="Pfam" id="PF00128">
    <property type="entry name" value="Alpha-amylase"/>
    <property type="match status" value="1"/>
</dbReference>
<reference evidence="4" key="1">
    <citation type="submission" date="2025-08" db="UniProtKB">
        <authorList>
            <consortium name="RefSeq"/>
        </authorList>
    </citation>
    <scope>IDENTIFICATION</scope>
    <source>
        <tissue evidence="4">Muscle</tissue>
    </source>
</reference>
<protein>
    <submittedName>
        <fullName evidence="4">Maltase A2-like</fullName>
    </submittedName>
</protein>
<feature type="domain" description="Glycosyl hydrolase family 13 catalytic" evidence="2">
    <location>
        <begin position="229"/>
        <end position="566"/>
    </location>
</feature>
<dbReference type="RefSeq" id="XP_013774314.1">
    <property type="nucleotide sequence ID" value="XM_013918860.2"/>
</dbReference>
<feature type="transmembrane region" description="Helical" evidence="1">
    <location>
        <begin position="186"/>
        <end position="208"/>
    </location>
</feature>
<keyword evidence="1" id="KW-0472">Membrane</keyword>
<dbReference type="GeneID" id="106459259"/>
<proteinExistence type="predicted"/>
<accession>A0ABM1B3W6</accession>
<dbReference type="PANTHER" id="PTHR10357:SF179">
    <property type="entry name" value="NEUTRAL AND BASIC AMINO ACID TRANSPORT PROTEIN RBAT"/>
    <property type="match status" value="1"/>
</dbReference>
<dbReference type="Gene3D" id="2.60.40.1180">
    <property type="entry name" value="Golgi alpha-mannosidase II"/>
    <property type="match status" value="1"/>
</dbReference>
<gene>
    <name evidence="4" type="primary">LOC106459259</name>
</gene>
<keyword evidence="3" id="KW-1185">Reference proteome</keyword>
<dbReference type="Proteomes" id="UP000694941">
    <property type="component" value="Unplaced"/>
</dbReference>
<evidence type="ECO:0000313" key="4">
    <source>
        <dbReference type="RefSeq" id="XP_013774314.1"/>
    </source>
</evidence>
<dbReference type="Gene3D" id="3.20.20.80">
    <property type="entry name" value="Glycosidases"/>
    <property type="match status" value="1"/>
</dbReference>
<dbReference type="InterPro" id="IPR017853">
    <property type="entry name" value="GH"/>
</dbReference>
<sequence>MESDEKEFDKNLKGFNAVLPSPDWPTLVPPLATQERPEILVEFAPSDIRRTSGRPSPGFLKVEGSSTAATSLTDLSDLEPFPADCADLYLPNPNIVRSTLVANNSNSNISSRHHFTEGDPHIEPGSSTHLLEAEGSRLYTIHDPNGQQSLSNQPSSKYIFRNRHPGLITCPPDVFFLHWNWPAIRLGCLVVVVSSMVAMLCVIVGLLVTGRSSTCDPSRAWWQGSVSYEIFPASFQDSNNDGFGDFNGLLQRLDYIESLKVASIRLSSIFSALDYPLEYSHVIDFLNVDPHLGQMKDFLELVKELHSRGLYIMLEINPTMTSDQHPWAAHWFLNKTGEYRYYYVETNQSSEALLDGEIEDGDKENPSRPFGSYCYLNWSHPAVREEMNWVLEFWLKQGVDGFYLKYLENLQVVDHSELYFVMSKWRHLLDTYHQGNDKRKVLMVPLAFAESLKSVKSLYTTEILGLCDLLDVQLHIDINQTEDLEKQLFQVNQLPANPWLNWNLGSSETSRIATRLDDNYLLGAIVFLLTLPGSVSLFYGDEINLKDSVDVLTQKEYTVGQLAPMQWTDAMEANFTGNETLPWLPVHPNFRDHNVNSQSYSLAIIRRLVAMRESSPSFWMNMILDDENEARRPSFILHYVDHSMIALERYYPRKKRFLICANFSEKNVTKDFSEFFYQADVILSTSSKTGTLRLRQIFLEPGEAFVAELIG</sequence>
<evidence type="ECO:0000313" key="3">
    <source>
        <dbReference type="Proteomes" id="UP000694941"/>
    </source>
</evidence>
<evidence type="ECO:0000256" key="1">
    <source>
        <dbReference type="SAM" id="Phobius"/>
    </source>
</evidence>
<name>A0ABM1B3W6_LIMPO</name>
<dbReference type="PANTHER" id="PTHR10357">
    <property type="entry name" value="ALPHA-AMYLASE FAMILY MEMBER"/>
    <property type="match status" value="1"/>
</dbReference>
<dbReference type="InterPro" id="IPR013780">
    <property type="entry name" value="Glyco_hydro_b"/>
</dbReference>
<dbReference type="SMART" id="SM00642">
    <property type="entry name" value="Aamy"/>
    <property type="match status" value="1"/>
</dbReference>
<dbReference type="InterPro" id="IPR006047">
    <property type="entry name" value="GH13_cat_dom"/>
</dbReference>
<organism evidence="3 4">
    <name type="scientific">Limulus polyphemus</name>
    <name type="common">Atlantic horseshoe crab</name>
    <dbReference type="NCBI Taxonomy" id="6850"/>
    <lineage>
        <taxon>Eukaryota</taxon>
        <taxon>Metazoa</taxon>
        <taxon>Ecdysozoa</taxon>
        <taxon>Arthropoda</taxon>
        <taxon>Chelicerata</taxon>
        <taxon>Merostomata</taxon>
        <taxon>Xiphosura</taxon>
        <taxon>Limulidae</taxon>
        <taxon>Limulus</taxon>
    </lineage>
</organism>